<dbReference type="EMBL" id="OU900107">
    <property type="protein sequence ID" value="CAG9857742.1"/>
    <property type="molecule type" value="Genomic_DNA"/>
</dbReference>
<sequence>MEKMISQFIEQVEILMQIQRIKITRSECSSQKYIWLCNKKVPSEILSFKNEYKIRQALLKINGEEQIKMLRKLTKWLGENPDVDVATVPETTLNLIERASFESLLRETNLRRTNSFRRSLRRFSRRISLIGNPTRSVSFKEQPVVYRFSN</sequence>
<dbReference type="AlphaFoldDB" id="A0A9N9TK01"/>
<protein>
    <submittedName>
        <fullName evidence="1">Uncharacterized protein</fullName>
    </submittedName>
</protein>
<proteinExistence type="predicted"/>
<dbReference type="Proteomes" id="UP001153712">
    <property type="component" value="Chromosome 14"/>
</dbReference>
<name>A0A9N9TK01_PHYSR</name>
<gene>
    <name evidence="1" type="ORF">PHYEVI_LOCUS4142</name>
</gene>
<evidence type="ECO:0000313" key="2">
    <source>
        <dbReference type="Proteomes" id="UP001153712"/>
    </source>
</evidence>
<dbReference type="OrthoDB" id="6765637at2759"/>
<accession>A0A9N9TK01</accession>
<evidence type="ECO:0000313" key="1">
    <source>
        <dbReference type="EMBL" id="CAG9857742.1"/>
    </source>
</evidence>
<reference evidence="1" key="1">
    <citation type="submission" date="2022-01" db="EMBL/GenBank/DDBJ databases">
        <authorList>
            <person name="King R."/>
        </authorList>
    </citation>
    <scope>NUCLEOTIDE SEQUENCE</scope>
</reference>
<organism evidence="1 2">
    <name type="scientific">Phyllotreta striolata</name>
    <name type="common">Striped flea beetle</name>
    <name type="synonym">Crioceris striolata</name>
    <dbReference type="NCBI Taxonomy" id="444603"/>
    <lineage>
        <taxon>Eukaryota</taxon>
        <taxon>Metazoa</taxon>
        <taxon>Ecdysozoa</taxon>
        <taxon>Arthropoda</taxon>
        <taxon>Hexapoda</taxon>
        <taxon>Insecta</taxon>
        <taxon>Pterygota</taxon>
        <taxon>Neoptera</taxon>
        <taxon>Endopterygota</taxon>
        <taxon>Coleoptera</taxon>
        <taxon>Polyphaga</taxon>
        <taxon>Cucujiformia</taxon>
        <taxon>Chrysomeloidea</taxon>
        <taxon>Chrysomelidae</taxon>
        <taxon>Galerucinae</taxon>
        <taxon>Alticini</taxon>
        <taxon>Phyllotreta</taxon>
    </lineage>
</organism>
<keyword evidence="2" id="KW-1185">Reference proteome</keyword>